<dbReference type="PROSITE" id="PS50887">
    <property type="entry name" value="GGDEF"/>
    <property type="match status" value="1"/>
</dbReference>
<dbReference type="eggNOG" id="COG2199">
    <property type="taxonomic scope" value="Bacteria"/>
</dbReference>
<dbReference type="Gene3D" id="3.30.70.270">
    <property type="match status" value="1"/>
</dbReference>
<feature type="domain" description="GGDEF" evidence="3">
    <location>
        <begin position="354"/>
        <end position="484"/>
    </location>
</feature>
<dbReference type="EC" id="2.7.7.65" evidence="1"/>
<dbReference type="GO" id="GO:1902201">
    <property type="term" value="P:negative regulation of bacterial-type flagellum-dependent cell motility"/>
    <property type="evidence" value="ECO:0007669"/>
    <property type="project" value="TreeGrafter"/>
</dbReference>
<organism evidence="4 6">
    <name type="scientific">Aquamicrobium defluvii</name>
    <dbReference type="NCBI Taxonomy" id="69279"/>
    <lineage>
        <taxon>Bacteria</taxon>
        <taxon>Pseudomonadati</taxon>
        <taxon>Pseudomonadota</taxon>
        <taxon>Alphaproteobacteria</taxon>
        <taxon>Hyphomicrobiales</taxon>
        <taxon>Phyllobacteriaceae</taxon>
        <taxon>Aquamicrobium</taxon>
    </lineage>
</organism>
<dbReference type="InterPro" id="IPR043128">
    <property type="entry name" value="Rev_trsase/Diguanyl_cyclase"/>
</dbReference>
<dbReference type="GO" id="GO:0016301">
    <property type="term" value="F:kinase activity"/>
    <property type="evidence" value="ECO:0007669"/>
    <property type="project" value="UniProtKB-KW"/>
</dbReference>
<dbReference type="Proteomes" id="UP000019849">
    <property type="component" value="Unassembled WGS sequence"/>
</dbReference>
<keyword evidence="7" id="KW-1185">Reference proteome</keyword>
<dbReference type="Gene3D" id="3.30.450.20">
    <property type="entry name" value="PAS domain"/>
    <property type="match status" value="1"/>
</dbReference>
<evidence type="ECO:0000256" key="1">
    <source>
        <dbReference type="ARBA" id="ARBA00012528"/>
    </source>
</evidence>
<dbReference type="PANTHER" id="PTHR45138">
    <property type="entry name" value="REGULATORY COMPONENTS OF SENSORY TRANSDUCTION SYSTEM"/>
    <property type="match status" value="1"/>
</dbReference>
<keyword evidence="4" id="KW-0418">Kinase</keyword>
<dbReference type="CDD" id="cd01949">
    <property type="entry name" value="GGDEF"/>
    <property type="match status" value="1"/>
</dbReference>
<dbReference type="InterPro" id="IPR050469">
    <property type="entry name" value="Diguanylate_Cyclase"/>
</dbReference>
<dbReference type="EMBL" id="JENY01000019">
    <property type="protein sequence ID" value="EXL05372.1"/>
    <property type="molecule type" value="Genomic_DNA"/>
</dbReference>
<dbReference type="GO" id="GO:0005886">
    <property type="term" value="C:plasma membrane"/>
    <property type="evidence" value="ECO:0007669"/>
    <property type="project" value="TreeGrafter"/>
</dbReference>
<dbReference type="NCBIfam" id="TIGR00254">
    <property type="entry name" value="GGDEF"/>
    <property type="match status" value="1"/>
</dbReference>
<dbReference type="GO" id="GO:0043709">
    <property type="term" value="P:cell adhesion involved in single-species biofilm formation"/>
    <property type="evidence" value="ECO:0007669"/>
    <property type="project" value="TreeGrafter"/>
</dbReference>
<dbReference type="SUPFAM" id="SSF55073">
    <property type="entry name" value="Nucleotide cyclase"/>
    <property type="match status" value="1"/>
</dbReference>
<gene>
    <name evidence="4" type="ORF">BG36_07105</name>
    <name evidence="5" type="ORF">DES43_11016</name>
</gene>
<dbReference type="InterPro" id="IPR029787">
    <property type="entry name" value="Nucleotide_cyclase"/>
</dbReference>
<dbReference type="PATRIC" id="fig|69279.3.peg.2809"/>
<reference evidence="4 6" key="1">
    <citation type="submission" date="2014-02" db="EMBL/GenBank/DDBJ databases">
        <title>Aquamicrobium defluvii Genome sequencing.</title>
        <authorList>
            <person name="Wang X."/>
        </authorList>
    </citation>
    <scope>NUCLEOTIDE SEQUENCE [LARGE SCALE GENOMIC DNA]</scope>
    <source>
        <strain evidence="4 6">W13Z1</strain>
    </source>
</reference>
<dbReference type="InterPro" id="IPR000014">
    <property type="entry name" value="PAS"/>
</dbReference>
<dbReference type="GO" id="GO:0052621">
    <property type="term" value="F:diguanylate cyclase activity"/>
    <property type="evidence" value="ECO:0007669"/>
    <property type="project" value="UniProtKB-EC"/>
</dbReference>
<evidence type="ECO:0000259" key="3">
    <source>
        <dbReference type="PROSITE" id="PS50887"/>
    </source>
</evidence>
<keyword evidence="4" id="KW-0808">Transferase</keyword>
<dbReference type="Proteomes" id="UP000294958">
    <property type="component" value="Unassembled WGS sequence"/>
</dbReference>
<dbReference type="STRING" id="69279.BG36_07105"/>
<evidence type="ECO:0000313" key="6">
    <source>
        <dbReference type="Proteomes" id="UP000019849"/>
    </source>
</evidence>
<sequence length="484" mass="55757">MSIDAALSDNANMFELAPISLWLEDYSGLRRQFDAWRAQGIADLRSFLMEDTGRLHLCTSQIRVLKVNRRTLSLYEANDLDHLVANLDRIFRDDMLEPHIDEMVQLWNGSDTFVSDTVNYSLSDRRIDIQLRGRVLPGHEESWDRILLSIEDVTAREDARREQDRHKLYAEGLFEHSPVSLWVEDFSRIKQLMDDVRQRGIVDFRVFTDVHPEFVLQCLSEIRVLDVNRETLALFLAPDKKTLFQNLPDVFRDEMEANFREQLIDLWNGVLFQRREVVNYALDGSERHVLMQFSILPGREEDWSLVQVALTDITARKKAEAYLEYLGKHDVLTKLHNRAHYVDELNRLERKGQRPVSIIILDLNGLKAANDQWGHAAGDGLLRRVGEVLNEAVKQPGHAARIGGDEFAVILPYADQRSTEAMVEEIRRLVEINNQYYSGLKLNLSIGAATGMPGEALESVARRADMLMYEDKREHYSAGNRADI</sequence>
<evidence type="ECO:0000313" key="5">
    <source>
        <dbReference type="EMBL" id="TDR35210.1"/>
    </source>
</evidence>
<dbReference type="InterPro" id="IPR035965">
    <property type="entry name" value="PAS-like_dom_sf"/>
</dbReference>
<evidence type="ECO:0000313" key="4">
    <source>
        <dbReference type="EMBL" id="EXL05372.1"/>
    </source>
</evidence>
<dbReference type="InterPro" id="IPR000160">
    <property type="entry name" value="GGDEF_dom"/>
</dbReference>
<protein>
    <recommendedName>
        <fullName evidence="1">diguanylate cyclase</fullName>
        <ecNumber evidence="1">2.7.7.65</ecNumber>
    </recommendedName>
</protein>
<comment type="caution">
    <text evidence="4">The sequence shown here is derived from an EMBL/GenBank/DDBJ whole genome shotgun (WGS) entry which is preliminary data.</text>
</comment>
<dbReference type="Pfam" id="PF00990">
    <property type="entry name" value="GGDEF"/>
    <property type="match status" value="1"/>
</dbReference>
<accession>A0A011TMT4</accession>
<evidence type="ECO:0000313" key="7">
    <source>
        <dbReference type="Proteomes" id="UP000294958"/>
    </source>
</evidence>
<proteinExistence type="predicted"/>
<evidence type="ECO:0000256" key="2">
    <source>
        <dbReference type="ARBA" id="ARBA00034247"/>
    </source>
</evidence>
<dbReference type="OrthoDB" id="9789238at2"/>
<dbReference type="AlphaFoldDB" id="A0A011TMT4"/>
<dbReference type="RefSeq" id="WP_035027763.1">
    <property type="nucleotide sequence ID" value="NZ_KK073891.1"/>
</dbReference>
<dbReference type="HOGENOM" id="CLU_043530_0_0_5"/>
<reference evidence="5 7" key="2">
    <citation type="submission" date="2019-03" db="EMBL/GenBank/DDBJ databases">
        <title>Genomic Encyclopedia of Type Strains, Phase IV (KMG-IV): sequencing the most valuable type-strain genomes for metagenomic binning, comparative biology and taxonomic classification.</title>
        <authorList>
            <person name="Goeker M."/>
        </authorList>
    </citation>
    <scope>NUCLEOTIDE SEQUENCE [LARGE SCALE GENOMIC DNA]</scope>
    <source>
        <strain evidence="5 7">DSM 11603</strain>
    </source>
</reference>
<comment type="catalytic activity">
    <reaction evidence="2">
        <text>2 GTP = 3',3'-c-di-GMP + 2 diphosphate</text>
        <dbReference type="Rhea" id="RHEA:24898"/>
        <dbReference type="ChEBI" id="CHEBI:33019"/>
        <dbReference type="ChEBI" id="CHEBI:37565"/>
        <dbReference type="ChEBI" id="CHEBI:58805"/>
        <dbReference type="EC" id="2.7.7.65"/>
    </reaction>
</comment>
<dbReference type="CDD" id="cd00130">
    <property type="entry name" value="PAS"/>
    <property type="match status" value="1"/>
</dbReference>
<dbReference type="SUPFAM" id="SSF55785">
    <property type="entry name" value="PYP-like sensor domain (PAS domain)"/>
    <property type="match status" value="1"/>
</dbReference>
<dbReference type="SMART" id="SM00267">
    <property type="entry name" value="GGDEF"/>
    <property type="match status" value="1"/>
</dbReference>
<name>A0A011TMT4_9HYPH</name>
<dbReference type="PANTHER" id="PTHR45138:SF9">
    <property type="entry name" value="DIGUANYLATE CYCLASE DGCM-RELATED"/>
    <property type="match status" value="1"/>
</dbReference>
<dbReference type="EMBL" id="SNZF01000010">
    <property type="protein sequence ID" value="TDR35210.1"/>
    <property type="molecule type" value="Genomic_DNA"/>
</dbReference>